<accession>A0ABN2KX01</accession>
<keyword evidence="1" id="KW-1133">Transmembrane helix</keyword>
<dbReference type="Proteomes" id="UP001500506">
    <property type="component" value="Unassembled WGS sequence"/>
</dbReference>
<proteinExistence type="predicted"/>
<evidence type="ECO:0000313" key="3">
    <source>
        <dbReference type="Proteomes" id="UP001500506"/>
    </source>
</evidence>
<evidence type="ECO:0000313" key="2">
    <source>
        <dbReference type="EMBL" id="GAA1768326.1"/>
    </source>
</evidence>
<protein>
    <submittedName>
        <fullName evidence="2">Uncharacterized protein</fullName>
    </submittedName>
</protein>
<keyword evidence="1" id="KW-0472">Membrane</keyword>
<evidence type="ECO:0000256" key="1">
    <source>
        <dbReference type="SAM" id="Phobius"/>
    </source>
</evidence>
<feature type="transmembrane region" description="Helical" evidence="1">
    <location>
        <begin position="55"/>
        <end position="77"/>
    </location>
</feature>
<gene>
    <name evidence="2" type="ORF">GCM10009747_31440</name>
</gene>
<keyword evidence="3" id="KW-1185">Reference proteome</keyword>
<feature type="transmembrane region" description="Helical" evidence="1">
    <location>
        <begin position="83"/>
        <end position="103"/>
    </location>
</feature>
<organism evidence="2 3">
    <name type="scientific">Agromyces humatus</name>
    <dbReference type="NCBI Taxonomy" id="279573"/>
    <lineage>
        <taxon>Bacteria</taxon>
        <taxon>Bacillati</taxon>
        <taxon>Actinomycetota</taxon>
        <taxon>Actinomycetes</taxon>
        <taxon>Micrococcales</taxon>
        <taxon>Microbacteriaceae</taxon>
        <taxon>Agromyces</taxon>
    </lineage>
</organism>
<sequence length="115" mass="11830">MSTVQADSGHGLGVVTPWRHYTWIAVGGVIVVPVLLAFAFNSYTAPDDAAFIRMAFAQVAGNTIAIATMLTLVILSVASRTKAATSTLVLSAAIVILVSAGSLSNAADTLLQRIG</sequence>
<name>A0ABN2KX01_9MICO</name>
<comment type="caution">
    <text evidence="2">The sequence shown here is derived from an EMBL/GenBank/DDBJ whole genome shotgun (WGS) entry which is preliminary data.</text>
</comment>
<dbReference type="EMBL" id="BAAANH010000007">
    <property type="protein sequence ID" value="GAA1768326.1"/>
    <property type="molecule type" value="Genomic_DNA"/>
</dbReference>
<keyword evidence="1" id="KW-0812">Transmembrane</keyword>
<feature type="transmembrane region" description="Helical" evidence="1">
    <location>
        <begin position="20"/>
        <end position="43"/>
    </location>
</feature>
<reference evidence="3" key="1">
    <citation type="journal article" date="2019" name="Int. J. Syst. Evol. Microbiol.">
        <title>The Global Catalogue of Microorganisms (GCM) 10K type strain sequencing project: providing services to taxonomists for standard genome sequencing and annotation.</title>
        <authorList>
            <consortium name="The Broad Institute Genomics Platform"/>
            <consortium name="The Broad Institute Genome Sequencing Center for Infectious Disease"/>
            <person name="Wu L."/>
            <person name="Ma J."/>
        </authorList>
    </citation>
    <scope>NUCLEOTIDE SEQUENCE [LARGE SCALE GENOMIC DNA]</scope>
    <source>
        <strain evidence="3">JCM 14319</strain>
    </source>
</reference>